<dbReference type="CDD" id="cd00751">
    <property type="entry name" value="thiolase"/>
    <property type="match status" value="1"/>
</dbReference>
<dbReference type="GO" id="GO:0003985">
    <property type="term" value="F:acetyl-CoA C-acetyltransferase activity"/>
    <property type="evidence" value="ECO:0007669"/>
    <property type="project" value="UniProtKB-EC"/>
</dbReference>
<dbReference type="EC" id="2.3.1.9" evidence="2"/>
<feature type="domain" description="Thiolase N-terminal" evidence="8">
    <location>
        <begin position="5"/>
        <end position="247"/>
    </location>
</feature>
<evidence type="ECO:0000313" key="11">
    <source>
        <dbReference type="Proteomes" id="UP000439550"/>
    </source>
</evidence>
<evidence type="ECO:0000259" key="9">
    <source>
        <dbReference type="Pfam" id="PF02803"/>
    </source>
</evidence>
<evidence type="ECO:0000256" key="6">
    <source>
        <dbReference type="PIRSR" id="PIRSR000429-1"/>
    </source>
</evidence>
<dbReference type="InterPro" id="IPR020610">
    <property type="entry name" value="Thiolase_AS"/>
</dbReference>
<evidence type="ECO:0000256" key="5">
    <source>
        <dbReference type="ARBA" id="ARBA00030755"/>
    </source>
</evidence>
<accession>A0A7X1Z7P1</accession>
<dbReference type="InterPro" id="IPR020617">
    <property type="entry name" value="Thiolase_C"/>
</dbReference>
<dbReference type="SUPFAM" id="SSF53901">
    <property type="entry name" value="Thiolase-like"/>
    <property type="match status" value="2"/>
</dbReference>
<dbReference type="InterPro" id="IPR002155">
    <property type="entry name" value="Thiolase"/>
</dbReference>
<reference evidence="10 11" key="1">
    <citation type="submission" date="2019-10" db="EMBL/GenBank/DDBJ databases">
        <authorList>
            <person name="Dong K."/>
        </authorList>
    </citation>
    <scope>NUCLEOTIDE SEQUENCE [LARGE SCALE GENOMIC DNA]</scope>
    <source>
        <strain evidence="10 11">DSM 28960</strain>
    </source>
</reference>
<evidence type="ECO:0000313" key="10">
    <source>
        <dbReference type="EMBL" id="MQW39258.1"/>
    </source>
</evidence>
<feature type="domain" description="Thiolase C-terminal" evidence="9">
    <location>
        <begin position="256"/>
        <end position="376"/>
    </location>
</feature>
<dbReference type="Proteomes" id="UP000439550">
    <property type="component" value="Unassembled WGS sequence"/>
</dbReference>
<keyword evidence="3 7" id="KW-0808">Transferase</keyword>
<dbReference type="FunFam" id="3.40.47.10:FF:000010">
    <property type="entry name" value="Acetyl-CoA acetyltransferase (Thiolase)"/>
    <property type="match status" value="1"/>
</dbReference>
<dbReference type="PANTHER" id="PTHR18919:SF107">
    <property type="entry name" value="ACETYL-COA ACETYLTRANSFERASE, CYTOSOLIC"/>
    <property type="match status" value="1"/>
</dbReference>
<protein>
    <recommendedName>
        <fullName evidence="2">acetyl-CoA C-acetyltransferase</fullName>
        <ecNumber evidence="2">2.3.1.9</ecNumber>
    </recommendedName>
    <alternativeName>
        <fullName evidence="5">Acetoacetyl-CoA thiolase</fullName>
    </alternativeName>
</protein>
<evidence type="ECO:0000256" key="3">
    <source>
        <dbReference type="ARBA" id="ARBA00022679"/>
    </source>
</evidence>
<evidence type="ECO:0000256" key="7">
    <source>
        <dbReference type="RuleBase" id="RU003557"/>
    </source>
</evidence>
<dbReference type="Pfam" id="PF02803">
    <property type="entry name" value="Thiolase_C"/>
    <property type="match status" value="1"/>
</dbReference>
<sequence length="387" mass="40787">MNETVILDSLRSPIGKYRGILSDYKSSTLASILVKKLLEKNPVAKAAVEQVIFGSVITAGQGQNIARQIGITAGLPVEVPAMTINEVCGSGMKAVILARQSILLGEAQVALVGGVEIMSNTPDVAWSQDGQALSAMTRDGLLDAFTDRLMGNTVEVISERYGISREAMDEFSYRSHQKALAAQKAGKFDAELVSVSADANFDQCPRADTSLEKLAALRAVYQTDGKLTAGNASPVSDGASALLLASNTFAKTHHLDVLAVIKATSEVGVEPENMGISPIKAIQKVLKSAQMTCSEIDLFEINEAFAASSLVIEKTLGIPSDKINIYGGAIALGHPLGSTGARIIGTLAHQLKQENKHFGIASLCIGGGLGLAVLIENPNFDPLKEEK</sequence>
<dbReference type="PANTHER" id="PTHR18919">
    <property type="entry name" value="ACETYL-COA C-ACYLTRANSFERASE"/>
    <property type="match status" value="1"/>
</dbReference>
<dbReference type="Gene3D" id="3.40.47.10">
    <property type="match status" value="2"/>
</dbReference>
<dbReference type="PROSITE" id="PS00098">
    <property type="entry name" value="THIOLASE_1"/>
    <property type="match status" value="1"/>
</dbReference>
<dbReference type="InterPro" id="IPR020616">
    <property type="entry name" value="Thiolase_N"/>
</dbReference>
<dbReference type="Pfam" id="PF00108">
    <property type="entry name" value="Thiolase_N"/>
    <property type="match status" value="1"/>
</dbReference>
<evidence type="ECO:0000259" key="8">
    <source>
        <dbReference type="Pfam" id="PF00108"/>
    </source>
</evidence>
<organism evidence="10 11">
    <name type="scientific">Lactococcus hircilactis</name>
    <dbReference type="NCBI Taxonomy" id="1494462"/>
    <lineage>
        <taxon>Bacteria</taxon>
        <taxon>Bacillati</taxon>
        <taxon>Bacillota</taxon>
        <taxon>Bacilli</taxon>
        <taxon>Lactobacillales</taxon>
        <taxon>Streptococcaceae</taxon>
        <taxon>Lactococcus</taxon>
    </lineage>
</organism>
<dbReference type="InterPro" id="IPR020613">
    <property type="entry name" value="Thiolase_CS"/>
</dbReference>
<proteinExistence type="inferred from homology"/>
<evidence type="ECO:0000256" key="4">
    <source>
        <dbReference type="ARBA" id="ARBA00023315"/>
    </source>
</evidence>
<keyword evidence="4 7" id="KW-0012">Acyltransferase</keyword>
<keyword evidence="11" id="KW-1185">Reference proteome</keyword>
<dbReference type="NCBIfam" id="TIGR01930">
    <property type="entry name" value="AcCoA-C-Actrans"/>
    <property type="match status" value="1"/>
</dbReference>
<dbReference type="EMBL" id="WITJ01000005">
    <property type="protein sequence ID" value="MQW39258.1"/>
    <property type="molecule type" value="Genomic_DNA"/>
</dbReference>
<name>A0A7X1Z7P1_9LACT</name>
<feature type="active site" description="Proton acceptor" evidence="6">
    <location>
        <position position="364"/>
    </location>
</feature>
<feature type="active site" description="Acyl-thioester intermediate" evidence="6">
    <location>
        <position position="88"/>
    </location>
</feature>
<dbReference type="InterPro" id="IPR016039">
    <property type="entry name" value="Thiolase-like"/>
</dbReference>
<evidence type="ECO:0000256" key="1">
    <source>
        <dbReference type="ARBA" id="ARBA00010982"/>
    </source>
</evidence>
<dbReference type="PROSITE" id="PS00737">
    <property type="entry name" value="THIOLASE_2"/>
    <property type="match status" value="1"/>
</dbReference>
<gene>
    <name evidence="10" type="ORF">GHI93_04805</name>
</gene>
<feature type="active site" description="Proton acceptor" evidence="6">
    <location>
        <position position="334"/>
    </location>
</feature>
<dbReference type="InterPro" id="IPR020615">
    <property type="entry name" value="Thiolase_acyl_enz_int_AS"/>
</dbReference>
<comment type="similarity">
    <text evidence="1 7">Belongs to the thiolase-like superfamily. Thiolase family.</text>
</comment>
<dbReference type="PIRSF" id="PIRSF000429">
    <property type="entry name" value="Ac-CoA_Ac_transf"/>
    <property type="match status" value="1"/>
</dbReference>
<dbReference type="PROSITE" id="PS00099">
    <property type="entry name" value="THIOLASE_3"/>
    <property type="match status" value="1"/>
</dbReference>
<comment type="caution">
    <text evidence="10">The sequence shown here is derived from an EMBL/GenBank/DDBJ whole genome shotgun (WGS) entry which is preliminary data.</text>
</comment>
<dbReference type="AlphaFoldDB" id="A0A7X1Z7P1"/>
<evidence type="ECO:0000256" key="2">
    <source>
        <dbReference type="ARBA" id="ARBA00012705"/>
    </source>
</evidence>
<dbReference type="RefSeq" id="WP_343030314.1">
    <property type="nucleotide sequence ID" value="NZ_CBCRWP010000005.1"/>
</dbReference>